<comment type="caution">
    <text evidence="8">The sequence shown here is derived from an EMBL/GenBank/DDBJ whole genome shotgun (WGS) entry which is preliminary data.</text>
</comment>
<accession>A0AAX1Y7V4</accession>
<dbReference type="Proteomes" id="UP000273998">
    <property type="component" value="Unassembled WGS sequence"/>
</dbReference>
<evidence type="ECO:0000256" key="5">
    <source>
        <dbReference type="ARBA" id="ARBA00023136"/>
    </source>
</evidence>
<evidence type="ECO:0000313" key="9">
    <source>
        <dbReference type="Proteomes" id="UP000273998"/>
    </source>
</evidence>
<dbReference type="EMBL" id="RJNF01000058">
    <property type="protein sequence ID" value="RSI52092.1"/>
    <property type="molecule type" value="Genomic_DNA"/>
</dbReference>
<evidence type="ECO:0000259" key="7">
    <source>
        <dbReference type="Pfam" id="PF02687"/>
    </source>
</evidence>
<organism evidence="8 9">
    <name type="scientific">Streptococcus salivarius</name>
    <dbReference type="NCBI Taxonomy" id="1304"/>
    <lineage>
        <taxon>Bacteria</taxon>
        <taxon>Bacillati</taxon>
        <taxon>Bacillota</taxon>
        <taxon>Bacilli</taxon>
        <taxon>Lactobacillales</taxon>
        <taxon>Streptococcaceae</taxon>
        <taxon>Streptococcus</taxon>
    </lineage>
</organism>
<feature type="transmembrane region" description="Helical" evidence="6">
    <location>
        <begin position="35"/>
        <end position="53"/>
    </location>
</feature>
<sequence>MTLLSVRQEAKEQEQLATLGVSPAQLLNTKLWESLIITGLAFFISLVINLAMIGLMNHSLRLLKMGMTNWTGLFLPAIILSTLLFLLTFITKVSHIKKQTF</sequence>
<comment type="subcellular location">
    <subcellularLocation>
        <location evidence="1">Cell membrane</location>
        <topology evidence="1">Multi-pass membrane protein</topology>
    </subcellularLocation>
</comment>
<keyword evidence="2" id="KW-1003">Cell membrane</keyword>
<evidence type="ECO:0000256" key="6">
    <source>
        <dbReference type="SAM" id="Phobius"/>
    </source>
</evidence>
<evidence type="ECO:0000256" key="2">
    <source>
        <dbReference type="ARBA" id="ARBA00022475"/>
    </source>
</evidence>
<proteinExistence type="predicted"/>
<dbReference type="Pfam" id="PF02687">
    <property type="entry name" value="FtsX"/>
    <property type="match status" value="1"/>
</dbReference>
<keyword evidence="3 6" id="KW-0812">Transmembrane</keyword>
<evidence type="ECO:0000256" key="1">
    <source>
        <dbReference type="ARBA" id="ARBA00004651"/>
    </source>
</evidence>
<name>A0AAX1Y7V4_STRSL</name>
<keyword evidence="4 6" id="KW-1133">Transmembrane helix</keyword>
<keyword evidence="5 6" id="KW-0472">Membrane</keyword>
<reference evidence="8 9" key="1">
    <citation type="submission" date="2018-11" db="EMBL/GenBank/DDBJ databases">
        <title>Species Designations Belie Phenotypic and Genotypic Heterogeneity in Oral Streptococci.</title>
        <authorList>
            <person name="Velsko I."/>
        </authorList>
    </citation>
    <scope>NUCLEOTIDE SEQUENCE [LARGE SCALE GENOMIC DNA]</scope>
    <source>
        <strain evidence="8 9">BCC42</strain>
    </source>
</reference>
<protein>
    <submittedName>
        <fullName evidence="8">FtsX-like permease family protein</fullName>
    </submittedName>
</protein>
<dbReference type="AlphaFoldDB" id="A0AAX1Y7V4"/>
<dbReference type="GO" id="GO:0005886">
    <property type="term" value="C:plasma membrane"/>
    <property type="evidence" value="ECO:0007669"/>
    <property type="project" value="UniProtKB-SubCell"/>
</dbReference>
<evidence type="ECO:0000313" key="8">
    <source>
        <dbReference type="EMBL" id="RSI52092.1"/>
    </source>
</evidence>
<dbReference type="InterPro" id="IPR003838">
    <property type="entry name" value="ABC3_permease_C"/>
</dbReference>
<gene>
    <name evidence="8" type="ORF">D8867_10870</name>
</gene>
<feature type="domain" description="ABC3 transporter permease C-terminal" evidence="7">
    <location>
        <begin position="2"/>
        <end position="99"/>
    </location>
</feature>
<evidence type="ECO:0000256" key="4">
    <source>
        <dbReference type="ARBA" id="ARBA00022989"/>
    </source>
</evidence>
<feature type="transmembrane region" description="Helical" evidence="6">
    <location>
        <begin position="73"/>
        <end position="91"/>
    </location>
</feature>
<evidence type="ECO:0000256" key="3">
    <source>
        <dbReference type="ARBA" id="ARBA00022692"/>
    </source>
</evidence>